<keyword evidence="8" id="KW-1185">Reference proteome</keyword>
<dbReference type="GO" id="GO:0000329">
    <property type="term" value="C:fungal-type vacuole membrane"/>
    <property type="evidence" value="ECO:0007669"/>
    <property type="project" value="EnsemblFungi"/>
</dbReference>
<dbReference type="PANTHER" id="PTHR13180">
    <property type="entry name" value="SMALL MEMBRANE PROTEIN-RELATED"/>
    <property type="match status" value="1"/>
</dbReference>
<keyword evidence="4 6" id="KW-1133">Transmembrane helix</keyword>
<comment type="subcellular location">
    <subcellularLocation>
        <location evidence="1">Membrane</location>
        <topology evidence="1">Multi-pass membrane protein</topology>
    </subcellularLocation>
</comment>
<proteinExistence type="inferred from homology"/>
<reference evidence="8" key="1">
    <citation type="journal article" date="2016" name="Nat. Commun.">
        <title>Genome analysis of three Pneumocystis species reveals adaptation mechanisms to life exclusively in mammalian hosts.</title>
        <authorList>
            <person name="Ma L."/>
            <person name="Chen Z."/>
            <person name="Huang D.W."/>
            <person name="Kutty G."/>
            <person name="Ishihara M."/>
            <person name="Wang H."/>
            <person name="Abouelleil A."/>
            <person name="Bishop L."/>
            <person name="Davey E."/>
            <person name="Deng R."/>
            <person name="Deng X."/>
            <person name="Fan L."/>
            <person name="Fantoni G."/>
            <person name="Fitzgerald M."/>
            <person name="Gogineni E."/>
            <person name="Goldberg J.M."/>
            <person name="Handley G."/>
            <person name="Hu X."/>
            <person name="Huber C."/>
            <person name="Jiao X."/>
            <person name="Jones K."/>
            <person name="Levin J.Z."/>
            <person name="Liu Y."/>
            <person name="Macdonald P."/>
            <person name="Melnikov A."/>
            <person name="Raley C."/>
            <person name="Sassi M."/>
            <person name="Sherman B.T."/>
            <person name="Song X."/>
            <person name="Sykes S."/>
            <person name="Tran B."/>
            <person name="Walsh L."/>
            <person name="Xia Y."/>
            <person name="Yang J."/>
            <person name="Young S."/>
            <person name="Zeng Q."/>
            <person name="Zheng X."/>
            <person name="Stephens R."/>
            <person name="Nusbaum C."/>
            <person name="Birren B.W."/>
            <person name="Azadi P."/>
            <person name="Lempicki R.A."/>
            <person name="Cuomo C.A."/>
            <person name="Kovacs J.A."/>
        </authorList>
    </citation>
    <scope>NUCLEOTIDE SEQUENCE [LARGE SCALE GENOMIC DNA]</scope>
    <source>
        <strain evidence="8">RU7</strain>
    </source>
</reference>
<dbReference type="AlphaFoldDB" id="A0A0W4ZJW5"/>
<evidence type="ECO:0000256" key="2">
    <source>
        <dbReference type="ARBA" id="ARBA00005335"/>
    </source>
</evidence>
<comment type="similarity">
    <text evidence="2">Belongs to the UPF0220 family.</text>
</comment>
<name>A0A0W4ZJW5_PNEJ7</name>
<sequence>MDNTFSIGTHFRDIGVYVSGALFSLGWWFFIDSAIYSKIVNTGNVHVTLVDWVPCVLSTFGMIIINSIDKNRLISNTFIYTGYNIVRKARFLLFLGFSLLASGLAGSLTVLILKYVIHNYSFKVLYMGIENMIANVLVMLSTIILWATINHENNQYHYNLILS</sequence>
<dbReference type="OrthoDB" id="268928at2759"/>
<dbReference type="GO" id="GO:0032511">
    <property type="term" value="P:late endosome to vacuole transport via multivesicular body sorting pathway"/>
    <property type="evidence" value="ECO:0007669"/>
    <property type="project" value="EnsemblFungi"/>
</dbReference>
<dbReference type="Proteomes" id="UP000053447">
    <property type="component" value="Unassembled WGS sequence"/>
</dbReference>
<keyword evidence="3 6" id="KW-0812">Transmembrane</keyword>
<organism evidence="7 8">
    <name type="scientific">Pneumocystis jirovecii (strain RU7)</name>
    <name type="common">Human pneumocystis pneumonia agent</name>
    <dbReference type="NCBI Taxonomy" id="1408657"/>
    <lineage>
        <taxon>Eukaryota</taxon>
        <taxon>Fungi</taxon>
        <taxon>Dikarya</taxon>
        <taxon>Ascomycota</taxon>
        <taxon>Taphrinomycotina</taxon>
        <taxon>Pneumocystomycetes</taxon>
        <taxon>Pneumocystaceae</taxon>
        <taxon>Pneumocystis</taxon>
    </lineage>
</organism>
<feature type="transmembrane region" description="Helical" evidence="6">
    <location>
        <begin position="89"/>
        <end position="112"/>
    </location>
</feature>
<comment type="caution">
    <text evidence="7">The sequence shown here is derived from an EMBL/GenBank/DDBJ whole genome shotgun (WGS) entry which is preliminary data.</text>
</comment>
<dbReference type="EMBL" id="LFWA01000011">
    <property type="protein sequence ID" value="KTW28646.1"/>
    <property type="molecule type" value="Genomic_DNA"/>
</dbReference>
<evidence type="ECO:0008006" key="9">
    <source>
        <dbReference type="Google" id="ProtNLM"/>
    </source>
</evidence>
<feature type="transmembrane region" description="Helical" evidence="6">
    <location>
        <begin position="14"/>
        <end position="37"/>
    </location>
</feature>
<dbReference type="RefSeq" id="XP_018228981.1">
    <property type="nucleotide sequence ID" value="XM_018374759.1"/>
</dbReference>
<evidence type="ECO:0000313" key="7">
    <source>
        <dbReference type="EMBL" id="KTW28646.1"/>
    </source>
</evidence>
<evidence type="ECO:0000256" key="3">
    <source>
        <dbReference type="ARBA" id="ARBA00022692"/>
    </source>
</evidence>
<dbReference type="STRING" id="1408657.A0A0W4ZJW5"/>
<dbReference type="InterPro" id="IPR007919">
    <property type="entry name" value="UPF0220"/>
</dbReference>
<evidence type="ECO:0000256" key="1">
    <source>
        <dbReference type="ARBA" id="ARBA00004141"/>
    </source>
</evidence>
<protein>
    <recommendedName>
        <fullName evidence="9">Vacuolar protein sorting-associated protein 68</fullName>
    </recommendedName>
</protein>
<keyword evidence="5 6" id="KW-0472">Membrane</keyword>
<dbReference type="Pfam" id="PF05255">
    <property type="entry name" value="UPF0220"/>
    <property type="match status" value="1"/>
</dbReference>
<feature type="transmembrane region" description="Helical" evidence="6">
    <location>
        <begin position="49"/>
        <end position="68"/>
    </location>
</feature>
<gene>
    <name evidence="7" type="ORF">T551_02496</name>
</gene>
<dbReference type="GeneID" id="28941014"/>
<feature type="transmembrane region" description="Helical" evidence="6">
    <location>
        <begin position="132"/>
        <end position="149"/>
    </location>
</feature>
<evidence type="ECO:0000256" key="4">
    <source>
        <dbReference type="ARBA" id="ARBA00022989"/>
    </source>
</evidence>
<evidence type="ECO:0000256" key="5">
    <source>
        <dbReference type="ARBA" id="ARBA00023136"/>
    </source>
</evidence>
<dbReference type="GO" id="GO:0034424">
    <property type="term" value="C:Vps55/Vps68 complex"/>
    <property type="evidence" value="ECO:0007669"/>
    <property type="project" value="EnsemblFungi"/>
</dbReference>
<evidence type="ECO:0000313" key="8">
    <source>
        <dbReference type="Proteomes" id="UP000053447"/>
    </source>
</evidence>
<evidence type="ECO:0000256" key="6">
    <source>
        <dbReference type="SAM" id="Phobius"/>
    </source>
</evidence>
<accession>A0A0W4ZJW5</accession>
<dbReference type="VEuPathDB" id="FungiDB:T551_02496"/>